<sequence length="365" mass="40005">MKKLLLLGAYGQDNLGDELLLKTFLDLFQDYRITANSSSADATADKFNIPVFPTDGSKFTLLKHLLQSSVVVVGGGSQFKELPAVFGRNKNGVLFSLLLIACICRITFKKFYCISVGAGPLDGRASRLLTRVIIRLSSAVILRDSGSLELIRSITKSEKVHLGADALFFAADSVRKQIKNVHREEKSVLMVPNLHTRSEDLAGYQTGAYAALCEYLLAEGFTIRFLPFQSSFTEHNDLVAAKTIISRVKGLDESAILSISSDTDVYTVFAQHTLVVGVRLHSLIIAALTGTPMMALSYDPKVTGFMNDIGMAGYNFELTDMPAHKTLRDELLSLYNKRAEAHARITAAVTDLSARNRLAFDSLTV</sequence>
<dbReference type="InterPro" id="IPR007345">
    <property type="entry name" value="Polysacch_pyruvyl_Trfase"/>
</dbReference>
<dbReference type="Proteomes" id="UP000070457">
    <property type="component" value="Unassembled WGS sequence"/>
</dbReference>
<protein>
    <submittedName>
        <fullName evidence="2">Colanic acid biosynthesis protein</fullName>
    </submittedName>
</protein>
<evidence type="ECO:0000313" key="2">
    <source>
        <dbReference type="EMBL" id="KXK27016.1"/>
    </source>
</evidence>
<organism evidence="2 3">
    <name type="scientific">candidate division WS6 bacterium OLB20</name>
    <dbReference type="NCBI Taxonomy" id="1617426"/>
    <lineage>
        <taxon>Bacteria</taxon>
        <taxon>Candidatus Dojkabacteria</taxon>
    </lineage>
</organism>
<comment type="caution">
    <text evidence="2">The sequence shown here is derived from an EMBL/GenBank/DDBJ whole genome shotgun (WGS) entry which is preliminary data.</text>
</comment>
<proteinExistence type="predicted"/>
<accession>A0A136LZG6</accession>
<dbReference type="STRING" id="1617426.TR69_WS6001001042"/>
<dbReference type="AlphaFoldDB" id="A0A136LZG6"/>
<evidence type="ECO:0000313" key="3">
    <source>
        <dbReference type="Proteomes" id="UP000070457"/>
    </source>
</evidence>
<evidence type="ECO:0000259" key="1">
    <source>
        <dbReference type="Pfam" id="PF04230"/>
    </source>
</evidence>
<name>A0A136LZG6_9BACT</name>
<gene>
    <name evidence="2" type="ORF">TR69_WS6001001042</name>
</gene>
<dbReference type="Pfam" id="PF04230">
    <property type="entry name" value="PS_pyruv_trans"/>
    <property type="match status" value="1"/>
</dbReference>
<dbReference type="EMBL" id="JYNZ01000003">
    <property type="protein sequence ID" value="KXK27016.1"/>
    <property type="molecule type" value="Genomic_DNA"/>
</dbReference>
<dbReference type="PANTHER" id="PTHR36836">
    <property type="entry name" value="COLANIC ACID BIOSYNTHESIS PROTEIN WCAK"/>
    <property type="match status" value="1"/>
</dbReference>
<dbReference type="PANTHER" id="PTHR36836:SF1">
    <property type="entry name" value="COLANIC ACID BIOSYNTHESIS PROTEIN WCAK"/>
    <property type="match status" value="1"/>
</dbReference>
<feature type="domain" description="Polysaccharide pyruvyl transferase" evidence="1">
    <location>
        <begin position="14"/>
        <end position="300"/>
    </location>
</feature>
<reference evidence="2 3" key="1">
    <citation type="submission" date="2015-02" db="EMBL/GenBank/DDBJ databases">
        <title>Improved understanding of the partial-nitritation anammox process through 23 genomes representing the majority of the microbial community.</title>
        <authorList>
            <person name="Speth D.R."/>
            <person name="In T Zandt M."/>
            <person name="Guerrero Cruz S."/>
            <person name="Jetten M.S."/>
            <person name="Dutilh B.E."/>
        </authorList>
    </citation>
    <scope>NUCLEOTIDE SEQUENCE [LARGE SCALE GENOMIC DNA]</scope>
    <source>
        <strain evidence="2">OLB20</strain>
    </source>
</reference>